<evidence type="ECO:0000313" key="4">
    <source>
        <dbReference type="RefSeq" id="WP_028311021.1"/>
    </source>
</evidence>
<sequence>MRQLYCPPFGAQFANHLESAFHARPPAQRRRDRNKLLRRRLLEACLLRRALRRDTAPEGTRRVLWLYNWPSIGDSLTDLAARSLLPAHVELDLCIAPHLAPLYAGDRRFSAIWSDLRAIPATRRHDFILLQQSTTPALWQLSRRFPATRYASVLGDIVGDMFDRLHFGQLRLEQIFQLPSAARVAQLLPPPALPVRLDGEPAIAMAIGARDPRRHFRRWAEVARELRASLPGRPVFHLLGDDSAQAEAASLVAACPGLRFVNHVGRTRLENLRQIVHAADAFLGADGGLMHLALAYDKPGCALFANLPASYRVHPRARLGTVETDGPLDALCARTIARTYVASLGRTAQFLASSAYWMRCSPA</sequence>
<evidence type="ECO:0000313" key="3">
    <source>
        <dbReference type="Proteomes" id="UP000675920"/>
    </source>
</evidence>
<keyword evidence="3" id="KW-1185">Reference proteome</keyword>
<protein>
    <submittedName>
        <fullName evidence="4">Glycosyltransferase family 9 protein</fullName>
        <ecNumber evidence="4">2.4.-.-</ecNumber>
    </submittedName>
</protein>
<proteinExistence type="predicted"/>
<dbReference type="InterPro" id="IPR051199">
    <property type="entry name" value="LPS_LOS_Heptosyltrfase"/>
</dbReference>
<dbReference type="EC" id="2.4.-.-" evidence="4"/>
<organism evidence="3 4">
    <name type="scientific">Derxia gummosa DSM 723</name>
    <dbReference type="NCBI Taxonomy" id="1121388"/>
    <lineage>
        <taxon>Bacteria</taxon>
        <taxon>Pseudomonadati</taxon>
        <taxon>Pseudomonadota</taxon>
        <taxon>Betaproteobacteria</taxon>
        <taxon>Burkholderiales</taxon>
        <taxon>Alcaligenaceae</taxon>
        <taxon>Derxia</taxon>
    </lineage>
</organism>
<dbReference type="PANTHER" id="PTHR30160">
    <property type="entry name" value="TETRAACYLDISACCHARIDE 4'-KINASE-RELATED"/>
    <property type="match status" value="1"/>
</dbReference>
<reference evidence="4" key="3">
    <citation type="submission" date="2025-08" db="UniProtKB">
        <authorList>
            <consortium name="RefSeq"/>
        </authorList>
    </citation>
    <scope>IDENTIFICATION</scope>
</reference>
<accession>A0A8B6X3T9</accession>
<keyword evidence="2" id="KW-0808">Transferase</keyword>
<dbReference type="GO" id="GO:0008713">
    <property type="term" value="F:ADP-heptose-lipopolysaccharide heptosyltransferase activity"/>
    <property type="evidence" value="ECO:0007669"/>
    <property type="project" value="TreeGrafter"/>
</dbReference>
<dbReference type="SUPFAM" id="SSF53756">
    <property type="entry name" value="UDP-Glycosyltransferase/glycogen phosphorylase"/>
    <property type="match status" value="1"/>
</dbReference>
<dbReference type="RefSeq" id="WP_028311021.1">
    <property type="nucleotide sequence ID" value="NZ_AXWS01000008.1"/>
</dbReference>
<reference evidence="4" key="2">
    <citation type="journal article" date="2006" name="Glycobiology">
        <title>Structures and mechanisms of glycosyltransferases.</title>
        <authorList>
            <person name="Breton C."/>
            <person name="Snajdrova L."/>
            <person name="Jeanneau C."/>
            <person name="Koca J."/>
            <person name="Imberty A."/>
        </authorList>
    </citation>
    <scope>NUCLEOTIDE SEQUENCE</scope>
</reference>
<dbReference type="Pfam" id="PF01075">
    <property type="entry name" value="Glyco_transf_9"/>
    <property type="match status" value="1"/>
</dbReference>
<evidence type="ECO:0000256" key="1">
    <source>
        <dbReference type="ARBA" id="ARBA00022676"/>
    </source>
</evidence>
<dbReference type="GO" id="GO:0009244">
    <property type="term" value="P:lipopolysaccharide core region biosynthetic process"/>
    <property type="evidence" value="ECO:0007669"/>
    <property type="project" value="TreeGrafter"/>
</dbReference>
<evidence type="ECO:0000256" key="2">
    <source>
        <dbReference type="ARBA" id="ARBA00022679"/>
    </source>
</evidence>
<name>A0A8B6X3T9_9BURK</name>
<dbReference type="InterPro" id="IPR002201">
    <property type="entry name" value="Glyco_trans_9"/>
</dbReference>
<dbReference type="Gene3D" id="3.40.50.2000">
    <property type="entry name" value="Glycogen Phosphorylase B"/>
    <property type="match status" value="1"/>
</dbReference>
<dbReference type="Proteomes" id="UP000675920">
    <property type="component" value="Unplaced"/>
</dbReference>
<keyword evidence="1" id="KW-0328">Glycosyltransferase</keyword>
<dbReference type="GO" id="GO:0005829">
    <property type="term" value="C:cytosol"/>
    <property type="evidence" value="ECO:0007669"/>
    <property type="project" value="TreeGrafter"/>
</dbReference>
<reference evidence="4" key="1">
    <citation type="journal article" date="2003" name="J. Mol. Biol.">
        <title>An evolving hierarchical family classification for glycosyltransferases.</title>
        <authorList>
            <person name="Coutinho P.M."/>
            <person name="Deleury E."/>
            <person name="Davies G.J."/>
            <person name="Henrissat B."/>
        </authorList>
    </citation>
    <scope>NUCLEOTIDE SEQUENCE</scope>
</reference>
<dbReference type="AlphaFoldDB" id="A0A8B6X3T9"/>